<proteinExistence type="predicted"/>
<organism evidence="1 2">
    <name type="scientific">Robertmurraya yapensis</name>
    <name type="common">ex Hitch et al 2024</name>
    <dbReference type="NCBI Taxonomy" id="3133160"/>
    <lineage>
        <taxon>Bacteria</taxon>
        <taxon>Bacillati</taxon>
        <taxon>Bacillota</taxon>
        <taxon>Bacilli</taxon>
        <taxon>Bacillales</taxon>
        <taxon>Bacillaceae</taxon>
        <taxon>Robertmurraya</taxon>
    </lineage>
</organism>
<evidence type="ECO:0000313" key="1">
    <source>
        <dbReference type="EMBL" id="MEQ2525962.1"/>
    </source>
</evidence>
<dbReference type="EMBL" id="JBBMEW010000002">
    <property type="protein sequence ID" value="MEQ2525962.1"/>
    <property type="molecule type" value="Genomic_DNA"/>
</dbReference>
<evidence type="ECO:0000313" key="2">
    <source>
        <dbReference type="Proteomes" id="UP001439875"/>
    </source>
</evidence>
<name>A0ACC6S7K9_9BACI</name>
<comment type="caution">
    <text evidence="1">The sequence shown here is derived from an EMBL/GenBank/DDBJ whole genome shotgun (WGS) entry which is preliminary data.</text>
</comment>
<reference evidence="1" key="1">
    <citation type="submission" date="2024-03" db="EMBL/GenBank/DDBJ databases">
        <title>Human intestinal bacterial collection.</title>
        <authorList>
            <person name="Pauvert C."/>
            <person name="Hitch T.C.A."/>
            <person name="Clavel T."/>
        </authorList>
    </citation>
    <scope>NUCLEOTIDE SEQUENCE</scope>
    <source>
        <strain evidence="1">CLA-AA-H227</strain>
    </source>
</reference>
<gene>
    <name evidence="1" type="ORF">WMO40_04550</name>
</gene>
<accession>A0ACC6S7K9</accession>
<sequence>MPKKNEKDNASRVEFGTEFLEINHAKNVEIPFASRQKKDVGSKKTRKNN</sequence>
<dbReference type="Proteomes" id="UP001439875">
    <property type="component" value="Unassembled WGS sequence"/>
</dbReference>
<keyword evidence="2" id="KW-1185">Reference proteome</keyword>
<protein>
    <submittedName>
        <fullName evidence="1">Uncharacterized protein</fullName>
    </submittedName>
</protein>